<keyword evidence="7" id="KW-0479">Metal-binding</keyword>
<dbReference type="Pfam" id="PF00903">
    <property type="entry name" value="Glyoxalase"/>
    <property type="match status" value="1"/>
</dbReference>
<dbReference type="InterPro" id="IPR000486">
    <property type="entry name" value="Xdiol_ring_cleave_dOase_1/2"/>
</dbReference>
<evidence type="ECO:0000256" key="5">
    <source>
        <dbReference type="ARBA" id="ARBA00013117"/>
    </source>
</evidence>
<keyword evidence="18" id="KW-1185">Reference proteome</keyword>
<evidence type="ECO:0000256" key="2">
    <source>
        <dbReference type="ARBA" id="ARBA00001954"/>
    </source>
</evidence>
<keyword evidence="12 15" id="KW-0408">Iron</keyword>
<dbReference type="RefSeq" id="WP_031400449.1">
    <property type="nucleotide sequence ID" value="NZ_CABVQD010000005.1"/>
</dbReference>
<accession>A0A6J5DH10</accession>
<dbReference type="EMBL" id="CABVQD010000005">
    <property type="protein sequence ID" value="VWB47487.1"/>
    <property type="molecule type" value="Genomic_DNA"/>
</dbReference>
<protein>
    <recommendedName>
        <fullName evidence="6">Metapyrocatechase</fullName>
        <ecNumber evidence="5">1.13.11.2</ecNumber>
    </recommendedName>
    <alternativeName>
        <fullName evidence="14">CatO2ase</fullName>
    </alternativeName>
    <alternativeName>
        <fullName evidence="13">Catechol 2,3-dioxygenase</fullName>
    </alternativeName>
</protein>
<evidence type="ECO:0000256" key="6">
    <source>
        <dbReference type="ARBA" id="ARBA00022190"/>
    </source>
</evidence>
<dbReference type="GO" id="GO:0018577">
    <property type="term" value="F:catechol 2,3-dioxygenase activity"/>
    <property type="evidence" value="ECO:0007669"/>
    <property type="project" value="UniProtKB-EC"/>
</dbReference>
<sequence length="306" mass="33931">MSMQGVLRPGHVALRVMDLDEAVRHYCDVLGLLETGRDAAGRVYLKAWDEHDHHSVVLRESDSPGLDYMGFKVASDAALDELSGRLREAGVPIEWVPEGEHLETGRRLRFVAPTGHLFELFARKTLTGNGMPTTNPGVMAAGLKGIHPTRFDHCALYGDDVDGVAALFVDVLGFQVTEKFVDGETLVAVFLTCSTKPHDVAFMRAPVKGKLHHVSFNVDSWSDVLRAADLVAEYDVSHDVGPTRHGATRGETLYFFDPSGNRNEVFSGGYIWYPDRPSLTWTADEIARGLFYHERKVKESFISVMT</sequence>
<evidence type="ECO:0000313" key="17">
    <source>
        <dbReference type="EMBL" id="VWB47487.1"/>
    </source>
</evidence>
<feature type="domain" description="VOC" evidence="16">
    <location>
        <begin position="8"/>
        <end position="123"/>
    </location>
</feature>
<comment type="cofactor">
    <cofactor evidence="2 15">
        <name>Fe(2+)</name>
        <dbReference type="ChEBI" id="CHEBI:29033"/>
    </cofactor>
</comment>
<keyword evidence="10 15" id="KW-0223">Dioxygenase</keyword>
<evidence type="ECO:0000256" key="1">
    <source>
        <dbReference type="ARBA" id="ARBA00000163"/>
    </source>
</evidence>
<dbReference type="Pfam" id="PF22247">
    <property type="entry name" value="Diox-like_N"/>
    <property type="match status" value="1"/>
</dbReference>
<evidence type="ECO:0000256" key="4">
    <source>
        <dbReference type="ARBA" id="ARBA00011881"/>
    </source>
</evidence>
<proteinExistence type="inferred from homology"/>
<dbReference type="PANTHER" id="PTHR21366">
    <property type="entry name" value="GLYOXALASE FAMILY PROTEIN"/>
    <property type="match status" value="1"/>
</dbReference>
<evidence type="ECO:0000259" key="16">
    <source>
        <dbReference type="PROSITE" id="PS51819"/>
    </source>
</evidence>
<dbReference type="InterPro" id="IPR050383">
    <property type="entry name" value="GlyoxalaseI/FosfomycinResist"/>
</dbReference>
<gene>
    <name evidence="17" type="ORF">BPA30113_02024</name>
</gene>
<evidence type="ECO:0000256" key="3">
    <source>
        <dbReference type="ARBA" id="ARBA00008784"/>
    </source>
</evidence>
<dbReference type="InterPro" id="IPR054560">
    <property type="entry name" value="XylE-like_N"/>
</dbReference>
<evidence type="ECO:0000256" key="9">
    <source>
        <dbReference type="ARBA" id="ARBA00022797"/>
    </source>
</evidence>
<evidence type="ECO:0000313" key="18">
    <source>
        <dbReference type="Proteomes" id="UP000494330"/>
    </source>
</evidence>
<keyword evidence="11 15" id="KW-0560">Oxidoreductase</keyword>
<organism evidence="17 18">
    <name type="scientific">Burkholderia paludis</name>
    <dbReference type="NCBI Taxonomy" id="1506587"/>
    <lineage>
        <taxon>Bacteria</taxon>
        <taxon>Pseudomonadati</taxon>
        <taxon>Pseudomonadota</taxon>
        <taxon>Betaproteobacteria</taxon>
        <taxon>Burkholderiales</taxon>
        <taxon>Burkholderiaceae</taxon>
        <taxon>Burkholderia</taxon>
        <taxon>Burkholderia cepacia complex</taxon>
    </lineage>
</organism>
<dbReference type="PROSITE" id="PS51819">
    <property type="entry name" value="VOC"/>
    <property type="match status" value="2"/>
</dbReference>
<comment type="subunit">
    <text evidence="4">Homotetramer.</text>
</comment>
<dbReference type="InterPro" id="IPR029068">
    <property type="entry name" value="Glyas_Bleomycin-R_OHBP_Dase"/>
</dbReference>
<dbReference type="AlphaFoldDB" id="A0A6J5DH10"/>
<feature type="domain" description="VOC" evidence="16">
    <location>
        <begin position="150"/>
        <end position="268"/>
    </location>
</feature>
<dbReference type="Proteomes" id="UP000494330">
    <property type="component" value="Unassembled WGS sequence"/>
</dbReference>
<dbReference type="GO" id="GO:0008198">
    <property type="term" value="F:ferrous iron binding"/>
    <property type="evidence" value="ECO:0007669"/>
    <property type="project" value="InterPro"/>
</dbReference>
<name>A0A6J5DH10_9BURK</name>
<dbReference type="PROSITE" id="PS00082">
    <property type="entry name" value="EXTRADIOL_DIOXYGENAS"/>
    <property type="match status" value="1"/>
</dbReference>
<evidence type="ECO:0000256" key="8">
    <source>
        <dbReference type="ARBA" id="ARBA00022737"/>
    </source>
</evidence>
<evidence type="ECO:0000256" key="11">
    <source>
        <dbReference type="ARBA" id="ARBA00023002"/>
    </source>
</evidence>
<evidence type="ECO:0000256" key="7">
    <source>
        <dbReference type="ARBA" id="ARBA00022723"/>
    </source>
</evidence>
<evidence type="ECO:0000256" key="12">
    <source>
        <dbReference type="ARBA" id="ARBA00023004"/>
    </source>
</evidence>
<comment type="similarity">
    <text evidence="3 15">Belongs to the extradiol ring-cleavage dioxygenase family.</text>
</comment>
<evidence type="ECO:0000256" key="10">
    <source>
        <dbReference type="ARBA" id="ARBA00022964"/>
    </source>
</evidence>
<dbReference type="NCBIfam" id="TIGR03211">
    <property type="entry name" value="catechol_2_3"/>
    <property type="match status" value="1"/>
</dbReference>
<comment type="catalytic activity">
    <reaction evidence="1">
        <text>catechol + O2 = (2Z,4E)-2-hydroxy-6-oxohexa-2,4-dienoate + H(+)</text>
        <dbReference type="Rhea" id="RHEA:17337"/>
        <dbReference type="ChEBI" id="CHEBI:15378"/>
        <dbReference type="ChEBI" id="CHEBI:15379"/>
        <dbReference type="ChEBI" id="CHEBI:18135"/>
        <dbReference type="ChEBI" id="CHEBI:71198"/>
        <dbReference type="EC" id="1.13.11.2"/>
    </reaction>
</comment>
<dbReference type="InterPro" id="IPR037523">
    <property type="entry name" value="VOC_core"/>
</dbReference>
<dbReference type="EC" id="1.13.11.2" evidence="5"/>
<dbReference type="InterPro" id="IPR004360">
    <property type="entry name" value="Glyas_Fos-R_dOase_dom"/>
</dbReference>
<keyword evidence="8" id="KW-0677">Repeat</keyword>
<evidence type="ECO:0000256" key="13">
    <source>
        <dbReference type="ARBA" id="ARBA00030369"/>
    </source>
</evidence>
<evidence type="ECO:0000256" key="14">
    <source>
        <dbReference type="ARBA" id="ARBA00031146"/>
    </source>
</evidence>
<dbReference type="SUPFAM" id="SSF54593">
    <property type="entry name" value="Glyoxalase/Bleomycin resistance protein/Dihydroxybiphenyl dioxygenase"/>
    <property type="match status" value="1"/>
</dbReference>
<dbReference type="Gene3D" id="3.10.180.10">
    <property type="entry name" value="2,3-Dihydroxybiphenyl 1,2-Dioxygenase, domain 1"/>
    <property type="match status" value="2"/>
</dbReference>
<keyword evidence="9 15" id="KW-0058">Aromatic hydrocarbons catabolism</keyword>
<reference evidence="17 18" key="1">
    <citation type="submission" date="2019-09" db="EMBL/GenBank/DDBJ databases">
        <authorList>
            <person name="Depoorter E."/>
        </authorList>
    </citation>
    <scope>NUCLEOTIDE SEQUENCE [LARGE SCALE GENOMIC DNA]</scope>
    <source>
        <strain evidence="17">LMG 30113</strain>
    </source>
</reference>
<evidence type="ECO:0000256" key="15">
    <source>
        <dbReference type="RuleBase" id="RU000683"/>
    </source>
</evidence>
<dbReference type="InterPro" id="IPR017624">
    <property type="entry name" value="Catechol_2-3_dOase"/>
</dbReference>